<keyword evidence="9" id="KW-1185">Reference proteome</keyword>
<reference evidence="8 9" key="1">
    <citation type="submission" date="2020-08" db="EMBL/GenBank/DDBJ databases">
        <title>Genomic Encyclopedia of Type Strains, Phase IV (KMG-IV): sequencing the most valuable type-strain genomes for metagenomic binning, comparative biology and taxonomic classification.</title>
        <authorList>
            <person name="Goeker M."/>
        </authorList>
    </citation>
    <scope>NUCLEOTIDE SEQUENCE [LARGE SCALE GENOMIC DNA]</scope>
    <source>
        <strain evidence="8 9">DSM 25079</strain>
    </source>
</reference>
<dbReference type="EMBL" id="JACIJC010000001">
    <property type="protein sequence ID" value="MBB5684810.1"/>
    <property type="molecule type" value="Genomic_DNA"/>
</dbReference>
<feature type="transmembrane region" description="Helical" evidence="6">
    <location>
        <begin position="180"/>
        <end position="202"/>
    </location>
</feature>
<feature type="transmembrane region" description="Helical" evidence="6">
    <location>
        <begin position="405"/>
        <end position="426"/>
    </location>
</feature>
<keyword evidence="4 6" id="KW-1133">Transmembrane helix</keyword>
<evidence type="ECO:0000259" key="7">
    <source>
        <dbReference type="PROSITE" id="PS50850"/>
    </source>
</evidence>
<evidence type="ECO:0000256" key="5">
    <source>
        <dbReference type="ARBA" id="ARBA00023136"/>
    </source>
</evidence>
<feature type="transmembrane region" description="Helical" evidence="6">
    <location>
        <begin position="247"/>
        <end position="271"/>
    </location>
</feature>
<feature type="transmembrane region" description="Helical" evidence="6">
    <location>
        <begin position="149"/>
        <end position="168"/>
    </location>
</feature>
<organism evidence="8 9">
    <name type="scientific">Sphingobium boeckii</name>
    <dbReference type="NCBI Taxonomy" id="1082345"/>
    <lineage>
        <taxon>Bacteria</taxon>
        <taxon>Pseudomonadati</taxon>
        <taxon>Pseudomonadota</taxon>
        <taxon>Alphaproteobacteria</taxon>
        <taxon>Sphingomonadales</taxon>
        <taxon>Sphingomonadaceae</taxon>
        <taxon>Sphingobium</taxon>
    </lineage>
</organism>
<dbReference type="AlphaFoldDB" id="A0A7W9AFS2"/>
<feature type="transmembrane region" description="Helical" evidence="6">
    <location>
        <begin position="21"/>
        <end position="44"/>
    </location>
</feature>
<evidence type="ECO:0000256" key="1">
    <source>
        <dbReference type="ARBA" id="ARBA00004141"/>
    </source>
</evidence>
<feature type="transmembrane region" description="Helical" evidence="6">
    <location>
        <begin position="316"/>
        <end position="336"/>
    </location>
</feature>
<feature type="transmembrane region" description="Helical" evidence="6">
    <location>
        <begin position="56"/>
        <end position="78"/>
    </location>
</feature>
<dbReference type="SUPFAM" id="SSF103473">
    <property type="entry name" value="MFS general substrate transporter"/>
    <property type="match status" value="1"/>
</dbReference>
<dbReference type="PANTHER" id="PTHR43791">
    <property type="entry name" value="PERMEASE-RELATED"/>
    <property type="match status" value="1"/>
</dbReference>
<dbReference type="PANTHER" id="PTHR43791:SF100">
    <property type="entry name" value="SUGAR TRANSPORTER"/>
    <property type="match status" value="1"/>
</dbReference>
<comment type="caution">
    <text evidence="8">The sequence shown here is derived from an EMBL/GenBank/DDBJ whole genome shotgun (WGS) entry which is preliminary data.</text>
</comment>
<feature type="transmembrane region" description="Helical" evidence="6">
    <location>
        <begin position="342"/>
        <end position="363"/>
    </location>
</feature>
<evidence type="ECO:0000256" key="4">
    <source>
        <dbReference type="ARBA" id="ARBA00022989"/>
    </source>
</evidence>
<evidence type="ECO:0000256" key="3">
    <source>
        <dbReference type="ARBA" id="ARBA00022692"/>
    </source>
</evidence>
<dbReference type="GO" id="GO:0022857">
    <property type="term" value="F:transmembrane transporter activity"/>
    <property type="evidence" value="ECO:0007669"/>
    <property type="project" value="InterPro"/>
</dbReference>
<gene>
    <name evidence="8" type="ORF">FHS49_000801</name>
</gene>
<dbReference type="PROSITE" id="PS50850">
    <property type="entry name" value="MFS"/>
    <property type="match status" value="1"/>
</dbReference>
<dbReference type="GO" id="GO:0005886">
    <property type="term" value="C:plasma membrane"/>
    <property type="evidence" value="ECO:0007669"/>
    <property type="project" value="TreeGrafter"/>
</dbReference>
<keyword evidence="5 6" id="KW-0472">Membrane</keyword>
<evidence type="ECO:0000256" key="2">
    <source>
        <dbReference type="ARBA" id="ARBA00022448"/>
    </source>
</evidence>
<comment type="subcellular location">
    <subcellularLocation>
        <location evidence="1">Membrane</location>
        <topology evidence="1">Multi-pass membrane protein</topology>
    </subcellularLocation>
</comment>
<dbReference type="Pfam" id="PF07690">
    <property type="entry name" value="MFS_1"/>
    <property type="match status" value="1"/>
</dbReference>
<keyword evidence="2" id="KW-0813">Transport</keyword>
<evidence type="ECO:0000313" key="9">
    <source>
        <dbReference type="Proteomes" id="UP000549617"/>
    </source>
</evidence>
<dbReference type="InterPro" id="IPR020846">
    <property type="entry name" value="MFS_dom"/>
</dbReference>
<evidence type="ECO:0000256" key="6">
    <source>
        <dbReference type="SAM" id="Phobius"/>
    </source>
</evidence>
<dbReference type="Proteomes" id="UP000549617">
    <property type="component" value="Unassembled WGS sequence"/>
</dbReference>
<dbReference type="InterPro" id="IPR011701">
    <property type="entry name" value="MFS"/>
</dbReference>
<dbReference type="Gene3D" id="1.20.1250.20">
    <property type="entry name" value="MFS general substrate transporter like domains"/>
    <property type="match status" value="2"/>
</dbReference>
<protein>
    <submittedName>
        <fullName evidence="8">ACS family tartrate transporter-like MFS transporter</fullName>
    </submittedName>
</protein>
<feature type="transmembrane region" description="Helical" evidence="6">
    <location>
        <begin position="283"/>
        <end position="304"/>
    </location>
</feature>
<evidence type="ECO:0000313" key="8">
    <source>
        <dbReference type="EMBL" id="MBB5684810.1"/>
    </source>
</evidence>
<name>A0A7W9AFS2_9SPHN</name>
<feature type="transmembrane region" description="Helical" evidence="6">
    <location>
        <begin position="85"/>
        <end position="106"/>
    </location>
</feature>
<dbReference type="RefSeq" id="WP_184015434.1">
    <property type="nucleotide sequence ID" value="NZ_JACIJC010000001.1"/>
</dbReference>
<feature type="transmembrane region" description="Helical" evidence="6">
    <location>
        <begin position="112"/>
        <end position="137"/>
    </location>
</feature>
<keyword evidence="3 6" id="KW-0812">Transmembrane</keyword>
<sequence length="437" mass="47151">MTIVDVQEREEKVSRLIIQKIAYFLGIILFLSTLDRVSVSFAAKTMNVEMGFNPEIYGFGVGLFFITYMLFQMPGVILAKRKGPAWTLAMMTVMWGIVTVATGFMWNKNSFYIFRLLLGMMEGSIAPVLVLYISRWVPTSVFGRFQSRSSLALPASFILGGPISGWLITQFGDLGGLAGWRWMFIIEGLATILVGILAFRLLPERIEDAKWLNAEDGAWLVQALARGADAPPSHGAKSPYLGNLKPGLMLLSWSAIFFCLCMGFYGFMYWLPQVIQMLAPDSSSLQLMGLSAVPWCAATIGMLANGKLLDRTIHRSLHVGGATFIAAAGLLIAGVAPNPIVAFAGLVICGLGIGGSQTLFFSIPADKLRGRPSAGFAFACITLAGGLSGLVGANLIGVMRQATGSFTSAIFMLATVYMIGCLIMIVSGRGEGRSRRC</sequence>
<proteinExistence type="predicted"/>
<dbReference type="InterPro" id="IPR036259">
    <property type="entry name" value="MFS_trans_sf"/>
</dbReference>
<accession>A0A7W9AFS2</accession>
<feature type="transmembrane region" description="Helical" evidence="6">
    <location>
        <begin position="375"/>
        <end position="399"/>
    </location>
</feature>
<feature type="domain" description="Major facilitator superfamily (MFS) profile" evidence="7">
    <location>
        <begin position="21"/>
        <end position="432"/>
    </location>
</feature>